<dbReference type="AlphaFoldDB" id="A0AA35ZTQ4"/>
<dbReference type="EMBL" id="OX465084">
    <property type="protein sequence ID" value="CAI9298581.1"/>
    <property type="molecule type" value="Genomic_DNA"/>
</dbReference>
<sequence length="139" mass="16626">MASPSSIRKYLTVDVHYRGLFAPNPLKYLDPETIIVCDVDFGGFTYKEFLLWLRDLTKESCNDVYYYSRKETLAESIIRIDSDVDYWEFVELHILLKLSWMSTLTTKKNQSLIRLTMRCYQMVTSMIWRTRKKRMKVIT</sequence>
<organism evidence="1 2">
    <name type="scientific">Lactuca saligna</name>
    <name type="common">Willowleaf lettuce</name>
    <dbReference type="NCBI Taxonomy" id="75948"/>
    <lineage>
        <taxon>Eukaryota</taxon>
        <taxon>Viridiplantae</taxon>
        <taxon>Streptophyta</taxon>
        <taxon>Embryophyta</taxon>
        <taxon>Tracheophyta</taxon>
        <taxon>Spermatophyta</taxon>
        <taxon>Magnoliopsida</taxon>
        <taxon>eudicotyledons</taxon>
        <taxon>Gunneridae</taxon>
        <taxon>Pentapetalae</taxon>
        <taxon>asterids</taxon>
        <taxon>campanulids</taxon>
        <taxon>Asterales</taxon>
        <taxon>Asteraceae</taxon>
        <taxon>Cichorioideae</taxon>
        <taxon>Cichorieae</taxon>
        <taxon>Lactucinae</taxon>
        <taxon>Lactuca</taxon>
    </lineage>
</organism>
<dbReference type="Proteomes" id="UP001177003">
    <property type="component" value="Chromosome 8"/>
</dbReference>
<protein>
    <submittedName>
        <fullName evidence="1">Uncharacterized protein</fullName>
    </submittedName>
</protein>
<evidence type="ECO:0000313" key="2">
    <source>
        <dbReference type="Proteomes" id="UP001177003"/>
    </source>
</evidence>
<proteinExistence type="predicted"/>
<gene>
    <name evidence="1" type="ORF">LSALG_LOCUS37337</name>
</gene>
<accession>A0AA35ZTQ4</accession>
<name>A0AA35ZTQ4_LACSI</name>
<keyword evidence="2" id="KW-1185">Reference proteome</keyword>
<evidence type="ECO:0000313" key="1">
    <source>
        <dbReference type="EMBL" id="CAI9298581.1"/>
    </source>
</evidence>
<reference evidence="1" key="1">
    <citation type="submission" date="2023-04" db="EMBL/GenBank/DDBJ databases">
        <authorList>
            <person name="Vijverberg K."/>
            <person name="Xiong W."/>
            <person name="Schranz E."/>
        </authorList>
    </citation>
    <scope>NUCLEOTIDE SEQUENCE</scope>
</reference>